<feature type="transmembrane region" description="Helical" evidence="1">
    <location>
        <begin position="394"/>
        <end position="413"/>
    </location>
</feature>
<keyword evidence="1" id="KW-0812">Transmembrane</keyword>
<feature type="transmembrane region" description="Helical" evidence="1">
    <location>
        <begin position="169"/>
        <end position="190"/>
    </location>
</feature>
<keyword evidence="4" id="KW-1185">Reference proteome</keyword>
<keyword evidence="1" id="KW-0472">Membrane</keyword>
<dbReference type="InterPro" id="IPR007349">
    <property type="entry name" value="DUF418"/>
</dbReference>
<name>A0ABV6S8R3_9SPHN</name>
<proteinExistence type="predicted"/>
<dbReference type="InterPro" id="IPR052529">
    <property type="entry name" value="Bact_Transport_Assoc"/>
</dbReference>
<feature type="transmembrane region" description="Helical" evidence="1">
    <location>
        <begin position="254"/>
        <end position="273"/>
    </location>
</feature>
<organism evidence="3 4">
    <name type="scientific">Novosphingobium clariflavum</name>
    <dbReference type="NCBI Taxonomy" id="2029884"/>
    <lineage>
        <taxon>Bacteria</taxon>
        <taxon>Pseudomonadati</taxon>
        <taxon>Pseudomonadota</taxon>
        <taxon>Alphaproteobacteria</taxon>
        <taxon>Sphingomonadales</taxon>
        <taxon>Sphingomonadaceae</taxon>
        <taxon>Novosphingobium</taxon>
    </lineage>
</organism>
<dbReference type="PANTHER" id="PTHR30590:SF2">
    <property type="entry name" value="INNER MEMBRANE PROTEIN"/>
    <property type="match status" value="1"/>
</dbReference>
<dbReference type="PANTHER" id="PTHR30590">
    <property type="entry name" value="INNER MEMBRANE PROTEIN"/>
    <property type="match status" value="1"/>
</dbReference>
<keyword evidence="1" id="KW-1133">Transmembrane helix</keyword>
<sequence length="442" mass="47394">MPKAMTGEHARAVHHAVVGDPTATTGTSGAPPGAEDRLVTIDLIRGLAVLGILAINISGFVGPAIGAASPRFAGFAAPADEAAYAVSFLFFEGKMRALFAMLFGAGIALYCERMDAAGRDGDSLQLRRLGWLMLLGQLHYLLLWWGDILFVYAACGIAVLFVRRLPCPLLLGLAAGIALTALLVDLAWTLPLARAEEAVRLGMATAVQRQEIAAHYALYAEGAQAQRALYGSGFWAIALAKLQHDPFWLVTMTLHAWSEVLPLMLVGVVILRRGMAGSTMPPRRIARFGALAAALGLALTALALGWVWPRHYPPVAMYMLLGKGLLIPHLLTALGYGALLIAAAPALLPTGPGQRLVACGRVAFSNYIATSLLMGALFFGWGCGLYGKVGAAEQWLFVGIGWAAMLGWSLPFLRHFRRGPLELVWRSLVEKRLLPNRRLLST</sequence>
<evidence type="ECO:0000256" key="1">
    <source>
        <dbReference type="SAM" id="Phobius"/>
    </source>
</evidence>
<feature type="transmembrane region" description="Helical" evidence="1">
    <location>
        <begin position="285"/>
        <end position="307"/>
    </location>
</feature>
<dbReference type="RefSeq" id="WP_267219080.1">
    <property type="nucleotide sequence ID" value="NZ_JAPCWC010000003.1"/>
</dbReference>
<evidence type="ECO:0000313" key="4">
    <source>
        <dbReference type="Proteomes" id="UP001589858"/>
    </source>
</evidence>
<feature type="transmembrane region" description="Helical" evidence="1">
    <location>
        <begin position="138"/>
        <end position="162"/>
    </location>
</feature>
<protein>
    <submittedName>
        <fullName evidence="3">DUF418 domain-containing protein</fullName>
    </submittedName>
</protein>
<reference evidence="3 4" key="1">
    <citation type="submission" date="2024-09" db="EMBL/GenBank/DDBJ databases">
        <authorList>
            <person name="Sun Q."/>
            <person name="Mori K."/>
        </authorList>
    </citation>
    <scope>NUCLEOTIDE SEQUENCE [LARGE SCALE GENOMIC DNA]</scope>
    <source>
        <strain evidence="3 4">CICC 11035S</strain>
    </source>
</reference>
<gene>
    <name evidence="3" type="ORF">ACFFF8_13625</name>
</gene>
<dbReference type="Proteomes" id="UP001589858">
    <property type="component" value="Unassembled WGS sequence"/>
</dbReference>
<feature type="transmembrane region" description="Helical" evidence="1">
    <location>
        <begin position="362"/>
        <end position="382"/>
    </location>
</feature>
<comment type="caution">
    <text evidence="3">The sequence shown here is derived from an EMBL/GenBank/DDBJ whole genome shotgun (WGS) entry which is preliminary data.</text>
</comment>
<dbReference type="EMBL" id="JBHLTM010000055">
    <property type="protein sequence ID" value="MFC0685638.1"/>
    <property type="molecule type" value="Genomic_DNA"/>
</dbReference>
<evidence type="ECO:0000313" key="3">
    <source>
        <dbReference type="EMBL" id="MFC0685638.1"/>
    </source>
</evidence>
<dbReference type="Pfam" id="PF04235">
    <property type="entry name" value="DUF418"/>
    <property type="match status" value="1"/>
</dbReference>
<feature type="transmembrane region" description="Helical" evidence="1">
    <location>
        <begin position="47"/>
        <end position="66"/>
    </location>
</feature>
<feature type="domain" description="DUF418" evidence="2">
    <location>
        <begin position="280"/>
        <end position="429"/>
    </location>
</feature>
<feature type="transmembrane region" description="Helical" evidence="1">
    <location>
        <begin position="327"/>
        <end position="350"/>
    </location>
</feature>
<evidence type="ECO:0000259" key="2">
    <source>
        <dbReference type="Pfam" id="PF04235"/>
    </source>
</evidence>
<accession>A0ABV6S8R3</accession>